<evidence type="ECO:0000313" key="3">
    <source>
        <dbReference type="Proteomes" id="UP000076268"/>
    </source>
</evidence>
<organism evidence="2 3">
    <name type="scientific">Anaerosporomusa subterranea</name>
    <dbReference type="NCBI Taxonomy" id="1794912"/>
    <lineage>
        <taxon>Bacteria</taxon>
        <taxon>Bacillati</taxon>
        <taxon>Bacillota</taxon>
        <taxon>Negativicutes</taxon>
        <taxon>Acetonemataceae</taxon>
        <taxon>Anaerosporomusa</taxon>
    </lineage>
</organism>
<dbReference type="InterPro" id="IPR003607">
    <property type="entry name" value="HD/PDEase_dom"/>
</dbReference>
<dbReference type="PROSITE" id="PS51832">
    <property type="entry name" value="HD_GYP"/>
    <property type="match status" value="1"/>
</dbReference>
<keyword evidence="3" id="KW-1185">Reference proteome</keyword>
<feature type="domain" description="HD-GYP" evidence="1">
    <location>
        <begin position="105"/>
        <end position="301"/>
    </location>
</feature>
<gene>
    <name evidence="2" type="ORF">AXX12_10540</name>
</gene>
<dbReference type="PANTHER" id="PTHR43155:SF2">
    <property type="entry name" value="CYCLIC DI-GMP PHOSPHODIESTERASE PA4108"/>
    <property type="match status" value="1"/>
</dbReference>
<proteinExistence type="predicted"/>
<evidence type="ECO:0000313" key="2">
    <source>
        <dbReference type="EMBL" id="KYZ75644.1"/>
    </source>
</evidence>
<dbReference type="Proteomes" id="UP000076268">
    <property type="component" value="Unassembled WGS sequence"/>
</dbReference>
<name>A0A154BNU2_ANASB</name>
<accession>A0A154BNU2</accession>
<dbReference type="InterPro" id="IPR006675">
    <property type="entry name" value="HDIG_dom"/>
</dbReference>
<dbReference type="SUPFAM" id="SSF109604">
    <property type="entry name" value="HD-domain/PDEase-like"/>
    <property type="match status" value="1"/>
</dbReference>
<dbReference type="PANTHER" id="PTHR43155">
    <property type="entry name" value="CYCLIC DI-GMP PHOSPHODIESTERASE PA4108-RELATED"/>
    <property type="match status" value="1"/>
</dbReference>
<dbReference type="RefSeq" id="WP_066243172.1">
    <property type="nucleotide sequence ID" value="NZ_LSGP01000020.1"/>
</dbReference>
<dbReference type="Pfam" id="PF13487">
    <property type="entry name" value="HD_5"/>
    <property type="match status" value="1"/>
</dbReference>
<dbReference type="SMART" id="SM00471">
    <property type="entry name" value="HDc"/>
    <property type="match status" value="1"/>
</dbReference>
<dbReference type="AlphaFoldDB" id="A0A154BNU2"/>
<dbReference type="Gene3D" id="1.10.3210.10">
    <property type="entry name" value="Hypothetical protein af1432"/>
    <property type="match status" value="1"/>
</dbReference>
<dbReference type="NCBIfam" id="TIGR00277">
    <property type="entry name" value="HDIG"/>
    <property type="match status" value="1"/>
</dbReference>
<dbReference type="STRING" id="1794912.AXX12_10540"/>
<dbReference type="OrthoDB" id="1677843at2"/>
<evidence type="ECO:0000259" key="1">
    <source>
        <dbReference type="PROSITE" id="PS51832"/>
    </source>
</evidence>
<dbReference type="CDD" id="cd00077">
    <property type="entry name" value="HDc"/>
    <property type="match status" value="1"/>
</dbReference>
<sequence length="352" mass="39399">MSHRTIQIDKLIAGMVVSQPVLSGDGQVLLEQGTMLTGDMIRYLRSWRVPLVDVVVPKKNWLEKPVLSEVYTETLEIISQTFEKVRLFHEVPVDECKELVGKYIEIMIDIPGVVNSLHRVKGHSEYTYRHSLNVSIIAGLLGKWLGYKGQELQDIMLAGLLHDVGKAFISKSILDKPAKLTDEEIDIMRRHSLQGYQLIDRSDGVSIAVKLAILQHHERDDGSGYPLGLHCTNISEYGKIIAIADLYDAMTSDRAYRRKLPPFTAVETILGEMYGKLDPQLCLTFTSRLSQHLVGALVELNDGNIARVVMLNDVLASRPVVQMRNGMSIDLERRRDLSIVALLEDEVATGTG</sequence>
<comment type="caution">
    <text evidence="2">The sequence shown here is derived from an EMBL/GenBank/DDBJ whole genome shotgun (WGS) entry which is preliminary data.</text>
</comment>
<protein>
    <recommendedName>
        <fullName evidence="1">HD-GYP domain-containing protein</fullName>
    </recommendedName>
</protein>
<reference evidence="2 3" key="1">
    <citation type="submission" date="2016-02" db="EMBL/GenBank/DDBJ databases">
        <title>Anaerosporomusa subterraneum gen. nov., sp. nov., a spore-forming obligate anaerobe isolated from saprolite.</title>
        <authorList>
            <person name="Choi J.K."/>
            <person name="Shah M."/>
            <person name="Yee N."/>
        </authorList>
    </citation>
    <scope>NUCLEOTIDE SEQUENCE [LARGE SCALE GENOMIC DNA]</scope>
    <source>
        <strain evidence="2 3">RU4</strain>
    </source>
</reference>
<dbReference type="InterPro" id="IPR037522">
    <property type="entry name" value="HD_GYP_dom"/>
</dbReference>
<dbReference type="EMBL" id="LSGP01000020">
    <property type="protein sequence ID" value="KYZ75644.1"/>
    <property type="molecule type" value="Genomic_DNA"/>
</dbReference>